<name>A0A2C9W4W3_MANES</name>
<organism evidence="1">
    <name type="scientific">Manihot esculenta</name>
    <name type="common">Cassava</name>
    <name type="synonym">Jatropha manihot</name>
    <dbReference type="NCBI Taxonomy" id="3983"/>
    <lineage>
        <taxon>Eukaryota</taxon>
        <taxon>Viridiplantae</taxon>
        <taxon>Streptophyta</taxon>
        <taxon>Embryophyta</taxon>
        <taxon>Tracheophyta</taxon>
        <taxon>Spermatophyta</taxon>
        <taxon>Magnoliopsida</taxon>
        <taxon>eudicotyledons</taxon>
        <taxon>Gunneridae</taxon>
        <taxon>Pentapetalae</taxon>
        <taxon>rosids</taxon>
        <taxon>fabids</taxon>
        <taxon>Malpighiales</taxon>
        <taxon>Euphorbiaceae</taxon>
        <taxon>Crotonoideae</taxon>
        <taxon>Manihoteae</taxon>
        <taxon>Manihot</taxon>
    </lineage>
</organism>
<reference evidence="1" key="1">
    <citation type="submission" date="2016-02" db="EMBL/GenBank/DDBJ databases">
        <title>WGS assembly of Manihot esculenta.</title>
        <authorList>
            <person name="Bredeson J.V."/>
            <person name="Prochnik S.E."/>
            <person name="Lyons J.B."/>
            <person name="Schmutz J."/>
            <person name="Grimwood J."/>
            <person name="Vrebalov J."/>
            <person name="Bart R.S."/>
            <person name="Amuge T."/>
            <person name="Ferguson M.E."/>
            <person name="Green R."/>
            <person name="Putnam N."/>
            <person name="Stites J."/>
            <person name="Rounsley S."/>
            <person name="Rokhsar D.S."/>
        </authorList>
    </citation>
    <scope>NUCLEOTIDE SEQUENCE [LARGE SCALE GENOMIC DNA]</scope>
    <source>
        <tissue evidence="1">Leaf</tissue>
    </source>
</reference>
<dbReference type="EMBL" id="CM004389">
    <property type="protein sequence ID" value="OAY54201.1"/>
    <property type="molecule type" value="Genomic_DNA"/>
</dbReference>
<sequence length="70" mass="7923">MLNLSTPFLFSISSPFPLSPICVSLLFSSLKLTRSLLVKKKPSQRRQLIATHRCRCYSLQQTPSLLPSMD</sequence>
<protein>
    <submittedName>
        <fullName evidence="1">Uncharacterized protein</fullName>
    </submittedName>
</protein>
<proteinExistence type="predicted"/>
<dbReference type="AlphaFoldDB" id="A0A2C9W4W3"/>
<accession>A0A2C9W4W3</accession>
<gene>
    <name evidence="1" type="ORF">MANES_03G056200</name>
</gene>
<evidence type="ECO:0000313" key="1">
    <source>
        <dbReference type="EMBL" id="OAY54201.1"/>
    </source>
</evidence>